<evidence type="ECO:0000256" key="1">
    <source>
        <dbReference type="PROSITE-ProRule" id="PRU00042"/>
    </source>
</evidence>
<dbReference type="InterPro" id="IPR036236">
    <property type="entry name" value="Znf_C2H2_sf"/>
</dbReference>
<dbReference type="InterPro" id="IPR013087">
    <property type="entry name" value="Znf_C2H2_type"/>
</dbReference>
<sequence>MVSLRLLCLVNGHLQEMSTCASFQVQMASIMQVLTKTAVEEITKLVDDGSAALRLEMCRSQRENEALRRKLLLMERELGSVRGYGEGAPDNSLNIAFEVQFCDEFTEVQRPKVPRKGSVSSVFDERLSTGPAKDNQNVLVEKNRVSSDALDIKYEPADGEQDWPEYLLLNEDRLEDGPGRRQSQMEQKISEENTCGTLGAACADGGAGPLCEQPCPAGDPEKGLQAELKQEPEGEPVTPALPQLKVQCAWTEADGGSGTVQEKQGQPGGSSEHGGAWFAEGFVPPKRRASRRLRSVTDKGLTSHHGQQQNGGPLAEEHCRWLADDISAEMAFPLGSPGEPGGSTPCEASFDTLTEAQEQHGSGKLFSSLESGEGFTSSRVLEKHQRIHSRKKPFACSWNIRLSTQGRRA</sequence>
<keyword evidence="5" id="KW-1185">Reference proteome</keyword>
<accession>A0A9Q1E5G8</accession>
<evidence type="ECO:0000259" key="3">
    <source>
        <dbReference type="PROSITE" id="PS50157"/>
    </source>
</evidence>
<gene>
    <name evidence="4" type="ORF">SKAU_G00423800</name>
</gene>
<dbReference type="AlphaFoldDB" id="A0A9Q1E5G8"/>
<dbReference type="SUPFAM" id="SSF57667">
    <property type="entry name" value="beta-beta-alpha zinc fingers"/>
    <property type="match status" value="1"/>
</dbReference>
<feature type="domain" description="C2H2-type" evidence="3">
    <location>
        <begin position="366"/>
        <end position="393"/>
    </location>
</feature>
<reference evidence="4" key="1">
    <citation type="journal article" date="2023" name="Science">
        <title>Genome structures resolve the early diversification of teleost fishes.</title>
        <authorList>
            <person name="Parey E."/>
            <person name="Louis A."/>
            <person name="Montfort J."/>
            <person name="Bouchez O."/>
            <person name="Roques C."/>
            <person name="Iampietro C."/>
            <person name="Lluch J."/>
            <person name="Castinel A."/>
            <person name="Donnadieu C."/>
            <person name="Desvignes T."/>
            <person name="Floi Bucao C."/>
            <person name="Jouanno E."/>
            <person name="Wen M."/>
            <person name="Mejri S."/>
            <person name="Dirks R."/>
            <person name="Jansen H."/>
            <person name="Henkel C."/>
            <person name="Chen W.J."/>
            <person name="Zahm M."/>
            <person name="Cabau C."/>
            <person name="Klopp C."/>
            <person name="Thompson A.W."/>
            <person name="Robinson-Rechavi M."/>
            <person name="Braasch I."/>
            <person name="Lecointre G."/>
            <person name="Bobe J."/>
            <person name="Postlethwait J.H."/>
            <person name="Berthelot C."/>
            <person name="Roest Crollius H."/>
            <person name="Guiguen Y."/>
        </authorList>
    </citation>
    <scope>NUCLEOTIDE SEQUENCE</scope>
    <source>
        <strain evidence="4">WJC10195</strain>
    </source>
</reference>
<proteinExistence type="predicted"/>
<keyword evidence="1" id="KW-0863">Zinc-finger</keyword>
<protein>
    <recommendedName>
        <fullName evidence="3">C2H2-type domain-containing protein</fullName>
    </recommendedName>
</protein>
<dbReference type="GO" id="GO:0008270">
    <property type="term" value="F:zinc ion binding"/>
    <property type="evidence" value="ECO:0007669"/>
    <property type="project" value="UniProtKB-KW"/>
</dbReference>
<feature type="compositionally biased region" description="Basic residues" evidence="2">
    <location>
        <begin position="285"/>
        <end position="294"/>
    </location>
</feature>
<evidence type="ECO:0000313" key="5">
    <source>
        <dbReference type="Proteomes" id="UP001152622"/>
    </source>
</evidence>
<keyword evidence="1" id="KW-0862">Zinc</keyword>
<name>A0A9Q1E5G8_SYNKA</name>
<dbReference type="PROSITE" id="PS50157">
    <property type="entry name" value="ZINC_FINGER_C2H2_2"/>
    <property type="match status" value="1"/>
</dbReference>
<feature type="region of interest" description="Disordered" evidence="2">
    <location>
        <begin position="255"/>
        <end position="315"/>
    </location>
</feature>
<evidence type="ECO:0000256" key="2">
    <source>
        <dbReference type="SAM" id="MobiDB-lite"/>
    </source>
</evidence>
<dbReference type="EMBL" id="JAINUF010000025">
    <property type="protein sequence ID" value="KAJ8332591.1"/>
    <property type="molecule type" value="Genomic_DNA"/>
</dbReference>
<dbReference type="Proteomes" id="UP001152622">
    <property type="component" value="Unassembled WGS sequence"/>
</dbReference>
<comment type="caution">
    <text evidence="4">The sequence shown here is derived from an EMBL/GenBank/DDBJ whole genome shotgun (WGS) entry which is preliminary data.</text>
</comment>
<dbReference type="Gene3D" id="3.30.160.60">
    <property type="entry name" value="Classic Zinc Finger"/>
    <property type="match status" value="1"/>
</dbReference>
<organism evidence="4 5">
    <name type="scientific">Synaphobranchus kaupii</name>
    <name type="common">Kaup's arrowtooth eel</name>
    <dbReference type="NCBI Taxonomy" id="118154"/>
    <lineage>
        <taxon>Eukaryota</taxon>
        <taxon>Metazoa</taxon>
        <taxon>Chordata</taxon>
        <taxon>Craniata</taxon>
        <taxon>Vertebrata</taxon>
        <taxon>Euteleostomi</taxon>
        <taxon>Actinopterygii</taxon>
        <taxon>Neopterygii</taxon>
        <taxon>Teleostei</taxon>
        <taxon>Anguilliformes</taxon>
        <taxon>Synaphobranchidae</taxon>
        <taxon>Synaphobranchus</taxon>
    </lineage>
</organism>
<dbReference type="OrthoDB" id="8943028at2759"/>
<evidence type="ECO:0000313" key="4">
    <source>
        <dbReference type="EMBL" id="KAJ8332591.1"/>
    </source>
</evidence>
<keyword evidence="1" id="KW-0479">Metal-binding</keyword>